<evidence type="ECO:0000313" key="2">
    <source>
        <dbReference type="Proteomes" id="UP000286773"/>
    </source>
</evidence>
<reference evidence="1 2" key="1">
    <citation type="submission" date="2017-05" db="EMBL/GenBank/DDBJ databases">
        <title>Vagococcus spp. assemblies.</title>
        <authorList>
            <person name="Gulvik C.A."/>
        </authorList>
    </citation>
    <scope>NUCLEOTIDE SEQUENCE [LARGE SCALE GENOMIC DNA]</scope>
    <source>
        <strain evidence="1 2">LMG 24798</strain>
    </source>
</reference>
<dbReference type="OrthoDB" id="2200040at2"/>
<protein>
    <recommendedName>
        <fullName evidence="3">YolD-like family protein</fullName>
    </recommendedName>
</protein>
<evidence type="ECO:0000313" key="1">
    <source>
        <dbReference type="EMBL" id="RSU11810.1"/>
    </source>
</evidence>
<gene>
    <name evidence="1" type="ORF">CBF27_07580</name>
</gene>
<dbReference type="Proteomes" id="UP000286773">
    <property type="component" value="Unassembled WGS sequence"/>
</dbReference>
<organism evidence="1 2">
    <name type="scientific">Vagococcus acidifermentans</name>
    <dbReference type="NCBI Taxonomy" id="564710"/>
    <lineage>
        <taxon>Bacteria</taxon>
        <taxon>Bacillati</taxon>
        <taxon>Bacillota</taxon>
        <taxon>Bacilli</taxon>
        <taxon>Lactobacillales</taxon>
        <taxon>Enterococcaceae</taxon>
        <taxon>Vagococcus</taxon>
    </lineage>
</organism>
<proteinExistence type="predicted"/>
<sequence length="130" mass="14667">MTDKEKTAADSENSVKRFTQFLSRSSQKFLSSFLDDDIKLQEQRDTITQKINLAVAQGSIVVIQYRTATNSRQRAAFESIVGRIYRHQTNSDSLVIKLQSTNQVRMISAKNIKRITLINSSTPDTLSANP</sequence>
<comment type="caution">
    <text evidence="1">The sequence shown here is derived from an EMBL/GenBank/DDBJ whole genome shotgun (WGS) entry which is preliminary data.</text>
</comment>
<dbReference type="EMBL" id="NGKC01000007">
    <property type="protein sequence ID" value="RSU11810.1"/>
    <property type="molecule type" value="Genomic_DNA"/>
</dbReference>
<name>A0A430AUS5_9ENTE</name>
<evidence type="ECO:0008006" key="3">
    <source>
        <dbReference type="Google" id="ProtNLM"/>
    </source>
</evidence>
<accession>A0A430AUS5</accession>
<dbReference type="AlphaFoldDB" id="A0A430AUS5"/>
<keyword evidence="2" id="KW-1185">Reference proteome</keyword>
<dbReference type="RefSeq" id="WP_126813720.1">
    <property type="nucleotide sequence ID" value="NZ_NGKC01000007.1"/>
</dbReference>